<evidence type="ECO:0000313" key="1">
    <source>
        <dbReference type="EMBL" id="KLK91675.1"/>
    </source>
</evidence>
<sequence>MRAKHLLYIAPAVIIGHAAAQEAIPADVRAFAERRLECNHWAGEEPYDAERAGQITGAMERLQCERLKVDEMQLRRHYAGSTAILGVLDDVRRQTGADE</sequence>
<organism evidence="1 2">
    <name type="scientific">Microvirga vignae</name>
    <dbReference type="NCBI Taxonomy" id="1225564"/>
    <lineage>
        <taxon>Bacteria</taxon>
        <taxon>Pseudomonadati</taxon>
        <taxon>Pseudomonadota</taxon>
        <taxon>Alphaproteobacteria</taxon>
        <taxon>Hyphomicrobiales</taxon>
        <taxon>Methylobacteriaceae</taxon>
        <taxon>Microvirga</taxon>
    </lineage>
</organism>
<accession>A0A0H1R8W6</accession>
<keyword evidence="2" id="KW-1185">Reference proteome</keyword>
<proteinExistence type="predicted"/>
<evidence type="ECO:0000313" key="2">
    <source>
        <dbReference type="Proteomes" id="UP000035489"/>
    </source>
</evidence>
<protein>
    <submittedName>
        <fullName evidence="1">Uncharacterized protein</fullName>
    </submittedName>
</protein>
<gene>
    <name evidence="1" type="ORF">AA309_18820</name>
</gene>
<comment type="caution">
    <text evidence="1">The sequence shown here is derived from an EMBL/GenBank/DDBJ whole genome shotgun (WGS) entry which is preliminary data.</text>
</comment>
<reference evidence="1 2" key="1">
    <citation type="submission" date="2015-05" db="EMBL/GenBank/DDBJ databases">
        <title>Draft genome sequence of Microvirga vignae strain BR3299, a novel nitrogen fixing bacteria isolated from Brazil semi-aired region.</title>
        <authorList>
            <person name="Zilli J.E."/>
            <person name="Passos S.R."/>
            <person name="Leite J."/>
            <person name="Baldani J.I."/>
            <person name="Xavier G.R."/>
            <person name="Rumjaneck N.G."/>
            <person name="Simoes-Araujo J.L."/>
        </authorList>
    </citation>
    <scope>NUCLEOTIDE SEQUENCE [LARGE SCALE GENOMIC DNA]</scope>
    <source>
        <strain evidence="1 2">BR3299</strain>
    </source>
</reference>
<name>A0A0H1R8W6_9HYPH</name>
<dbReference type="Proteomes" id="UP000035489">
    <property type="component" value="Unassembled WGS sequence"/>
</dbReference>
<dbReference type="EMBL" id="LCYG01000051">
    <property type="protein sequence ID" value="KLK91675.1"/>
    <property type="molecule type" value="Genomic_DNA"/>
</dbReference>
<dbReference type="AlphaFoldDB" id="A0A0H1R8W6"/>